<dbReference type="SUPFAM" id="SSF46689">
    <property type="entry name" value="Homeodomain-like"/>
    <property type="match status" value="2"/>
</dbReference>
<dbReference type="InterPro" id="IPR014710">
    <property type="entry name" value="RmlC-like_jellyroll"/>
</dbReference>
<dbReference type="InterPro" id="IPR009057">
    <property type="entry name" value="Homeodomain-like_sf"/>
</dbReference>
<dbReference type="GO" id="GO:0003700">
    <property type="term" value="F:DNA-binding transcription factor activity"/>
    <property type="evidence" value="ECO:0007669"/>
    <property type="project" value="InterPro"/>
</dbReference>
<organism evidence="8 9">
    <name type="scientific">Schaedlerella arabinosiphila</name>
    <dbReference type="NCBI Taxonomy" id="2044587"/>
    <lineage>
        <taxon>Bacteria</taxon>
        <taxon>Bacillati</taxon>
        <taxon>Bacillota</taxon>
        <taxon>Clostridia</taxon>
        <taxon>Lachnospirales</taxon>
        <taxon>Lachnospiraceae</taxon>
        <taxon>Schaedlerella</taxon>
    </lineage>
</organism>
<dbReference type="RefSeq" id="WP_125126213.1">
    <property type="nucleotide sequence ID" value="NZ_RHJS01000002.1"/>
</dbReference>
<dbReference type="Proteomes" id="UP000274920">
    <property type="component" value="Unassembled WGS sequence"/>
</dbReference>
<reference evidence="8" key="1">
    <citation type="submission" date="2018-10" db="EMBL/GenBank/DDBJ databases">
        <title>Schaedlerella arabinophila gen. nov. sp. nov., isolated from the mouse intestinal tract and comparative analysis with the genome of the closely related altered Schaedler flora strain ASF502.</title>
        <authorList>
            <person name="Miyake S."/>
            <person name="Soh M."/>
            <person name="Seedorf H."/>
        </authorList>
    </citation>
    <scope>NUCLEOTIDE SEQUENCE [LARGE SCALE GENOMIC DNA]</scope>
    <source>
        <strain evidence="8">DSM 106076</strain>
    </source>
</reference>
<comment type="similarity">
    <text evidence="1">Belongs to the glycosyl hydrolase 39 family.</text>
</comment>
<keyword evidence="6" id="KW-0326">Glycosidase</keyword>
<dbReference type="InterPro" id="IPR018060">
    <property type="entry name" value="HTH_AraC"/>
</dbReference>
<evidence type="ECO:0000256" key="5">
    <source>
        <dbReference type="ARBA" id="ARBA00023163"/>
    </source>
</evidence>
<keyword evidence="9" id="KW-1185">Reference proteome</keyword>
<feature type="domain" description="HTH araC/xylS-type" evidence="7">
    <location>
        <begin position="165"/>
        <end position="263"/>
    </location>
</feature>
<proteinExistence type="inferred from homology"/>
<dbReference type="AlphaFoldDB" id="A0A426DC42"/>
<dbReference type="SUPFAM" id="SSF51182">
    <property type="entry name" value="RmlC-like cupins"/>
    <property type="match status" value="1"/>
</dbReference>
<keyword evidence="4" id="KW-0238">DNA-binding</keyword>
<evidence type="ECO:0000256" key="3">
    <source>
        <dbReference type="ARBA" id="ARBA00023015"/>
    </source>
</evidence>
<dbReference type="InterPro" id="IPR049166">
    <property type="entry name" value="GH39_cat"/>
</dbReference>
<name>A0A426DC42_9FIRM</name>
<dbReference type="PROSITE" id="PS01124">
    <property type="entry name" value="HTH_ARAC_FAMILY_2"/>
    <property type="match status" value="1"/>
</dbReference>
<evidence type="ECO:0000256" key="6">
    <source>
        <dbReference type="ARBA" id="ARBA00023295"/>
    </source>
</evidence>
<keyword evidence="5" id="KW-0804">Transcription</keyword>
<comment type="caution">
    <text evidence="8">The sequence shown here is derived from an EMBL/GenBank/DDBJ whole genome shotgun (WGS) entry which is preliminary data.</text>
</comment>
<dbReference type="SUPFAM" id="SSF51011">
    <property type="entry name" value="Glycosyl hydrolase domain"/>
    <property type="match status" value="1"/>
</dbReference>
<evidence type="ECO:0000256" key="4">
    <source>
        <dbReference type="ARBA" id="ARBA00023125"/>
    </source>
</evidence>
<dbReference type="Gene3D" id="3.20.20.80">
    <property type="entry name" value="Glycosidases"/>
    <property type="match status" value="1"/>
</dbReference>
<evidence type="ECO:0000256" key="2">
    <source>
        <dbReference type="ARBA" id="ARBA00022801"/>
    </source>
</evidence>
<evidence type="ECO:0000256" key="1">
    <source>
        <dbReference type="ARBA" id="ARBA00008875"/>
    </source>
</evidence>
<evidence type="ECO:0000313" key="9">
    <source>
        <dbReference type="Proteomes" id="UP000274920"/>
    </source>
</evidence>
<dbReference type="GO" id="GO:0004553">
    <property type="term" value="F:hydrolase activity, hydrolyzing O-glycosyl compounds"/>
    <property type="evidence" value="ECO:0007669"/>
    <property type="project" value="InterPro"/>
</dbReference>
<dbReference type="PANTHER" id="PTHR43280">
    <property type="entry name" value="ARAC-FAMILY TRANSCRIPTIONAL REGULATOR"/>
    <property type="match status" value="1"/>
</dbReference>
<keyword evidence="3" id="KW-0805">Transcription regulation</keyword>
<dbReference type="SMART" id="SM00342">
    <property type="entry name" value="HTH_ARAC"/>
    <property type="match status" value="1"/>
</dbReference>
<protein>
    <submittedName>
        <fullName evidence="8">Helix-turn-helix domain-containing protein</fullName>
    </submittedName>
</protein>
<dbReference type="PRINTS" id="PR00745">
    <property type="entry name" value="GLHYDRLASE39"/>
</dbReference>
<dbReference type="PANTHER" id="PTHR43280:SF2">
    <property type="entry name" value="HTH-TYPE TRANSCRIPTIONAL REGULATOR EXSA"/>
    <property type="match status" value="1"/>
</dbReference>
<dbReference type="InterPro" id="IPR018062">
    <property type="entry name" value="HTH_AraC-typ_CS"/>
</dbReference>
<dbReference type="Gene3D" id="1.10.10.60">
    <property type="entry name" value="Homeodomain-like"/>
    <property type="match status" value="2"/>
</dbReference>
<dbReference type="Pfam" id="PF01229">
    <property type="entry name" value="Glyco_hydro_39"/>
    <property type="match status" value="1"/>
</dbReference>
<dbReference type="InterPro" id="IPR017853">
    <property type="entry name" value="GH"/>
</dbReference>
<keyword evidence="2" id="KW-0378">Hydrolase</keyword>
<gene>
    <name evidence="8" type="ORF">EBB54_02530</name>
</gene>
<accession>A0A426DC42</accession>
<dbReference type="PROSITE" id="PS00041">
    <property type="entry name" value="HTH_ARAC_FAMILY_1"/>
    <property type="match status" value="1"/>
</dbReference>
<dbReference type="EMBL" id="RHJS01000002">
    <property type="protein sequence ID" value="RRK30379.1"/>
    <property type="molecule type" value="Genomic_DNA"/>
</dbReference>
<dbReference type="GO" id="GO:0005975">
    <property type="term" value="P:carbohydrate metabolic process"/>
    <property type="evidence" value="ECO:0007669"/>
    <property type="project" value="InterPro"/>
</dbReference>
<dbReference type="Gene3D" id="2.60.40.1500">
    <property type="entry name" value="Glycosyl hydrolase domain, family 39"/>
    <property type="match status" value="1"/>
</dbReference>
<dbReference type="InterPro" id="IPR000514">
    <property type="entry name" value="Glyco_hydro_39"/>
</dbReference>
<dbReference type="InterPro" id="IPR011051">
    <property type="entry name" value="RmlC_Cupin_sf"/>
</dbReference>
<sequence length="798" mass="94349">MENDRKLMQFYFLTSPEKSTHYHQNLEILYVLKGEMEIQIDDALYILKNGDFIVVNANKSHAITVTREMFGARFEIDFHLLAEYMGTMQLMFWCNTAADKNDAYQDMRVLLDRILERYFEKEDKGSLHLQSLYFETLHLLTSNFMVKADDVRVNLENSQDRVRVRQIQNYIQANYQGQISLNDLAEKLYLSNAYLSKYVKKHLGLTFLEYLNNVRLFHAVDELIYTNKNITRIALDNGFPTSAAFTKAFRDIHGESPSEYRKKIQNVNQEPEPTPEQEEKNRQRIQEYLKLRENRQEPVVKHFQGCEADAAAYESRDMLWNKAVNVGEAYCILQSAVQNQLREIQRETGMVYARIWNLLTRENCFDEREGYNFRKLDLVLDFLVDIQMKPYIELGYKPELFLYTPERCLRQEEREDGIYPYDTFCEIIRTLCMHLVNRYGADEVESWYFEFWNDPQLQMTGEDGEYYRYFEVIYRTFKQILPEVRVGGAGLILGYETPVARDIFKIWKQRACRPDFISFCSFQYIALVESGMRYGRKSIDGHYMKNQVAILREMMEEVDFQVPEIHIDEWNFTVSNRNILNDSCEQGAYIMKTCMEMEGCVDFMAYWHGLDIYSEYYDSGSILNGDSGMISRDGIKKPSFYAFQFLGRLQQYVMAKDENCMVTTNGRGRYVIASHNYKKLSSRYVFTEEDEIQIGDLEQFLEDMEPLELRFSLKNMKNGNYLVKIYYVNQDNGNAQELWRKLEFAKGLAKDEIEYLKKRAVPTMEMKTVEVTDGVLELESVLLAQEIRLLDIQYQYRM</sequence>
<dbReference type="SUPFAM" id="SSF51445">
    <property type="entry name" value="(Trans)glycosidases"/>
    <property type="match status" value="1"/>
</dbReference>
<evidence type="ECO:0000259" key="7">
    <source>
        <dbReference type="PROSITE" id="PS01124"/>
    </source>
</evidence>
<dbReference type="GO" id="GO:0043565">
    <property type="term" value="F:sequence-specific DNA binding"/>
    <property type="evidence" value="ECO:0007669"/>
    <property type="project" value="InterPro"/>
</dbReference>
<evidence type="ECO:0000313" key="8">
    <source>
        <dbReference type="EMBL" id="RRK30379.1"/>
    </source>
</evidence>
<dbReference type="Pfam" id="PF07883">
    <property type="entry name" value="Cupin_2"/>
    <property type="match status" value="1"/>
</dbReference>
<dbReference type="Pfam" id="PF12833">
    <property type="entry name" value="HTH_18"/>
    <property type="match status" value="1"/>
</dbReference>
<dbReference type="Gene3D" id="2.60.120.10">
    <property type="entry name" value="Jelly Rolls"/>
    <property type="match status" value="1"/>
</dbReference>
<dbReference type="InterPro" id="IPR013096">
    <property type="entry name" value="Cupin_2"/>
</dbReference>